<keyword evidence="1" id="KW-0472">Membrane</keyword>
<feature type="transmembrane region" description="Helical" evidence="1">
    <location>
        <begin position="25"/>
        <end position="44"/>
    </location>
</feature>
<evidence type="ECO:0000256" key="1">
    <source>
        <dbReference type="SAM" id="Phobius"/>
    </source>
</evidence>
<dbReference type="EMBL" id="ABAX03000003">
    <property type="protein sequence ID" value="EDR98894.1"/>
    <property type="molecule type" value="Genomic_DNA"/>
</dbReference>
<keyword evidence="3" id="KW-1185">Reference proteome</keyword>
<dbReference type="STRING" id="411490.ANACAC_00427"/>
<name>B0MA53_ANACD</name>
<organism evidence="2 3">
    <name type="scientific">Anaerostipes caccae (strain DSM 14662 / CCUG 47493 / JCM 13470 / NCIMB 13811 / L1-92)</name>
    <dbReference type="NCBI Taxonomy" id="411490"/>
    <lineage>
        <taxon>Bacteria</taxon>
        <taxon>Bacillati</taxon>
        <taxon>Bacillota</taxon>
        <taxon>Clostridia</taxon>
        <taxon>Lachnospirales</taxon>
        <taxon>Lachnospiraceae</taxon>
        <taxon>Anaerostipes</taxon>
    </lineage>
</organism>
<evidence type="ECO:0000313" key="2">
    <source>
        <dbReference type="EMBL" id="EDR98894.1"/>
    </source>
</evidence>
<keyword evidence="1" id="KW-1133">Transmembrane helix</keyword>
<dbReference type="HOGENOM" id="CLU_3148763_0_0_9"/>
<protein>
    <submittedName>
        <fullName evidence="2">Uncharacterized protein</fullName>
    </submittedName>
</protein>
<dbReference type="AlphaFoldDB" id="B0MA53"/>
<comment type="caution">
    <text evidence="2">The sequence shown here is derived from an EMBL/GenBank/DDBJ whole genome shotgun (WGS) entry which is preliminary data.</text>
</comment>
<reference evidence="2" key="2">
    <citation type="submission" date="2013-11" db="EMBL/GenBank/DDBJ databases">
        <title>Draft genome sequence of Anaerostipes caccae (DSM 14662).</title>
        <authorList>
            <person name="Sudarsanam P."/>
            <person name="Ley R."/>
            <person name="Guruge J."/>
            <person name="Turnbaugh P.J."/>
            <person name="Mahowald M."/>
            <person name="Liep D."/>
            <person name="Gordon J."/>
        </authorList>
    </citation>
    <scope>NUCLEOTIDE SEQUENCE</scope>
    <source>
        <strain evidence="2">DSM 14662</strain>
    </source>
</reference>
<dbReference type="Proteomes" id="UP000004935">
    <property type="component" value="Unassembled WGS sequence"/>
</dbReference>
<gene>
    <name evidence="2" type="ORF">ANACAC_00427</name>
</gene>
<sequence length="48" mass="5579">MENIDDYEYILVRKPASAVSAISNIYIWAPVIIWGAEAVILFFYRLDK</sequence>
<proteinExistence type="predicted"/>
<accession>B0MA53</accession>
<keyword evidence="1" id="KW-0812">Transmembrane</keyword>
<reference evidence="2" key="1">
    <citation type="submission" date="2007-11" db="EMBL/GenBank/DDBJ databases">
        <authorList>
            <person name="Fulton L."/>
            <person name="Clifton S."/>
            <person name="Fulton B."/>
            <person name="Xu J."/>
            <person name="Minx P."/>
            <person name="Pepin K.H."/>
            <person name="Johnson M."/>
            <person name="Thiruvilangam P."/>
            <person name="Bhonagiri V."/>
            <person name="Nash W.E."/>
            <person name="Mardis E.R."/>
            <person name="Wilson R.K."/>
        </authorList>
    </citation>
    <scope>NUCLEOTIDE SEQUENCE [LARGE SCALE GENOMIC DNA]</scope>
    <source>
        <strain evidence="2">DSM 14662</strain>
    </source>
</reference>
<evidence type="ECO:0000313" key="3">
    <source>
        <dbReference type="Proteomes" id="UP000004935"/>
    </source>
</evidence>